<name>H5TWG0_9ACTN</name>
<feature type="compositionally biased region" description="Acidic residues" evidence="1">
    <location>
        <begin position="1"/>
        <end position="11"/>
    </location>
</feature>
<dbReference type="AlphaFoldDB" id="H5TWG0"/>
<evidence type="ECO:0000313" key="3">
    <source>
        <dbReference type="Proteomes" id="UP000005845"/>
    </source>
</evidence>
<evidence type="ECO:0000256" key="1">
    <source>
        <dbReference type="SAM" id="MobiDB-lite"/>
    </source>
</evidence>
<dbReference type="EMBL" id="BAFC01000022">
    <property type="protein sequence ID" value="GAB37818.1"/>
    <property type="molecule type" value="Genomic_DNA"/>
</dbReference>
<sequence>MQPGEAADEPEPGTGSITSDDSLREGELVIVGRIPTASNATLVCEATPSTGGSVRCVYKPIRGEVPLWDFPDGTLAGREVGSYLISEALGWHTIPTTVMRDGPLGPGMVQRWIDTPDPDSGDLPAARIDLVDLCPPGTVPDNYRPILRALDPLGEQVVLVHADDPRLLRMAVLDVILNNADRKGGHVLEGLDGNVYGVDHGICLHAEDKLRTVLWGWAGDQIPGHLIADIATLAEALESDDSQLRAALVPHITDDEIDALTLRAIILAESGRLPMPPPHRPIPWPPF</sequence>
<reference evidence="2 3" key="1">
    <citation type="submission" date="2012-02" db="EMBL/GenBank/DDBJ databases">
        <title>Whole genome shotgun sequence of Gordonia sputi NBRC 100414.</title>
        <authorList>
            <person name="Yoshida I."/>
            <person name="Hosoyama A."/>
            <person name="Tsuchikane K."/>
            <person name="Katsumata H."/>
            <person name="Yamazaki S."/>
            <person name="Fujita N."/>
        </authorList>
    </citation>
    <scope>NUCLEOTIDE SEQUENCE [LARGE SCALE GENOMIC DNA]</scope>
    <source>
        <strain evidence="2 3">NBRC 100414</strain>
    </source>
</reference>
<dbReference type="eggNOG" id="COG5032">
    <property type="taxonomic scope" value="Bacteria"/>
</dbReference>
<dbReference type="InterPro" id="IPR022292">
    <property type="entry name" value="CHP03843"/>
</dbReference>
<dbReference type="RefSeq" id="WP_005202914.1">
    <property type="nucleotide sequence ID" value="NZ_BAFC01000022.1"/>
</dbReference>
<gene>
    <name evidence="2" type="ORF">GOSPT_022_01630</name>
</gene>
<dbReference type="Proteomes" id="UP000005845">
    <property type="component" value="Unassembled WGS sequence"/>
</dbReference>
<accession>H5TWG0</accession>
<protein>
    <recommendedName>
        <fullName evidence="4">PI3K/PI4K catalytic domain-containing protein</fullName>
    </recommendedName>
</protein>
<feature type="region of interest" description="Disordered" evidence="1">
    <location>
        <begin position="1"/>
        <end position="22"/>
    </location>
</feature>
<proteinExistence type="predicted"/>
<dbReference type="NCBIfam" id="TIGR03843">
    <property type="entry name" value="SCO1664 family protein"/>
    <property type="match status" value="1"/>
</dbReference>
<organism evidence="2 3">
    <name type="scientific">Gordonia sputi NBRC 100414</name>
    <dbReference type="NCBI Taxonomy" id="1089453"/>
    <lineage>
        <taxon>Bacteria</taxon>
        <taxon>Bacillati</taxon>
        <taxon>Actinomycetota</taxon>
        <taxon>Actinomycetes</taxon>
        <taxon>Mycobacteriales</taxon>
        <taxon>Gordoniaceae</taxon>
        <taxon>Gordonia</taxon>
    </lineage>
</organism>
<evidence type="ECO:0008006" key="4">
    <source>
        <dbReference type="Google" id="ProtNLM"/>
    </source>
</evidence>
<comment type="caution">
    <text evidence="2">The sequence shown here is derived from an EMBL/GenBank/DDBJ whole genome shotgun (WGS) entry which is preliminary data.</text>
</comment>
<evidence type="ECO:0000313" key="2">
    <source>
        <dbReference type="EMBL" id="GAB37818.1"/>
    </source>
</evidence>
<keyword evidence="3" id="KW-1185">Reference proteome</keyword>